<name>A0A1G5VI73_9EURY</name>
<evidence type="ECO:0000313" key="3">
    <source>
        <dbReference type="Proteomes" id="UP000323439"/>
    </source>
</evidence>
<keyword evidence="1" id="KW-1133">Transmembrane helix</keyword>
<organism evidence="2 3">
    <name type="scientific">Methanobrevibacter millerae</name>
    <dbReference type="NCBI Taxonomy" id="230361"/>
    <lineage>
        <taxon>Archaea</taxon>
        <taxon>Methanobacteriati</taxon>
        <taxon>Methanobacteriota</taxon>
        <taxon>Methanomada group</taxon>
        <taxon>Methanobacteria</taxon>
        <taxon>Methanobacteriales</taxon>
        <taxon>Methanobacteriaceae</taxon>
        <taxon>Methanobrevibacter</taxon>
    </lineage>
</organism>
<protein>
    <recommendedName>
        <fullName evidence="4">Adhesin-like protein</fullName>
    </recommendedName>
</protein>
<sequence length="367" mass="40871">MLSDKNYSNIKNLILIKNMSVFMQSKKLIFILGILLIFISVIGAYAADNQDKYGDLAFLLEDNNESDLTGCCSVACQLDGNNSLFAFRRDAGFGADIFIEKINWHGKEAIKQYKTDGKYFCQVIVTSDGWTVGFGGLDDGDDNAKMENMTADMIMNGTISNKTLSEISQIKSSYGRGHALIKAPDGTYGVATAETYYTGKLNPGDYISVPNKAGFIRTGDIQMNSTDKVKIMNNLEITDGYGLYRRDITTFLYQQVENDTFKGNITDIFASNDDGSTYGMSTGGLFDNININGTLIKGEDLPIAPSYKKIGSMNFTAQEQDGDNPLGFVFNIIFYLIVIILIVIIFVLVIRTINKIRYARRRKRRGW</sequence>
<gene>
    <name evidence="2" type="ORF">SAMN02910315_00637</name>
</gene>
<keyword evidence="1" id="KW-0472">Membrane</keyword>
<dbReference type="Proteomes" id="UP000323439">
    <property type="component" value="Unassembled WGS sequence"/>
</dbReference>
<evidence type="ECO:0000256" key="1">
    <source>
        <dbReference type="SAM" id="Phobius"/>
    </source>
</evidence>
<accession>A0A1G5VI73</accession>
<dbReference type="AlphaFoldDB" id="A0A1G5VI73"/>
<proteinExistence type="predicted"/>
<feature type="transmembrane region" description="Helical" evidence="1">
    <location>
        <begin position="332"/>
        <end position="354"/>
    </location>
</feature>
<keyword evidence="1" id="KW-0812">Transmembrane</keyword>
<keyword evidence="3" id="KW-1185">Reference proteome</keyword>
<reference evidence="2 3" key="1">
    <citation type="submission" date="2016-10" db="EMBL/GenBank/DDBJ databases">
        <authorList>
            <person name="Varghese N."/>
            <person name="Submissions S."/>
        </authorList>
    </citation>
    <scope>NUCLEOTIDE SEQUENCE [LARGE SCALE GENOMIC DNA]</scope>
    <source>
        <strain evidence="2 3">DSM 16643</strain>
    </source>
</reference>
<evidence type="ECO:0000313" key="2">
    <source>
        <dbReference type="EMBL" id="SDA45573.1"/>
    </source>
</evidence>
<dbReference type="EMBL" id="FMXB01000004">
    <property type="protein sequence ID" value="SDA45573.1"/>
    <property type="molecule type" value="Genomic_DNA"/>
</dbReference>
<evidence type="ECO:0008006" key="4">
    <source>
        <dbReference type="Google" id="ProtNLM"/>
    </source>
</evidence>